<keyword evidence="8 9" id="KW-0819">tRNA processing</keyword>
<dbReference type="Pfam" id="PF01715">
    <property type="entry name" value="IPPT"/>
    <property type="match status" value="1"/>
</dbReference>
<dbReference type="Gene3D" id="1.10.20.140">
    <property type="match status" value="1"/>
</dbReference>
<name>A0AAJ0FAS6_9PEZI</name>
<comment type="function">
    <text evidence="8">Catalyzes the transfer of a dimethylallyl group onto the adenine at position 37.</text>
</comment>
<dbReference type="EMBL" id="MU839827">
    <property type="protein sequence ID" value="KAK1760407.1"/>
    <property type="molecule type" value="Genomic_DNA"/>
</dbReference>
<keyword evidence="6" id="KW-0862">Zinc</keyword>
<dbReference type="SUPFAM" id="SSF57667">
    <property type="entry name" value="beta-beta-alpha zinc fingers"/>
    <property type="match status" value="1"/>
</dbReference>
<dbReference type="InterPro" id="IPR022755">
    <property type="entry name" value="Znf_C2H2_jaz"/>
</dbReference>
<dbReference type="InterPro" id="IPR036236">
    <property type="entry name" value="Znf_C2H2_sf"/>
</dbReference>
<keyword evidence="8" id="KW-0963">Cytoplasm</keyword>
<comment type="caution">
    <text evidence="12">The sequence shown here is derived from an EMBL/GenBank/DDBJ whole genome shotgun (WGS) entry which is preliminary data.</text>
</comment>
<dbReference type="Proteomes" id="UP001239445">
    <property type="component" value="Unassembled WGS sequence"/>
</dbReference>
<dbReference type="Pfam" id="PF12171">
    <property type="entry name" value="zf-C2H2_jaz"/>
    <property type="match status" value="1"/>
</dbReference>
<dbReference type="InterPro" id="IPR039657">
    <property type="entry name" value="Dimethylallyltransferase"/>
</dbReference>
<accession>A0AAJ0FAS6</accession>
<dbReference type="SUPFAM" id="SSF52540">
    <property type="entry name" value="P-loop containing nucleoside triphosphate hydrolases"/>
    <property type="match status" value="1"/>
</dbReference>
<evidence type="ECO:0000256" key="3">
    <source>
        <dbReference type="ARBA" id="ARBA00022723"/>
    </source>
</evidence>
<feature type="domain" description="C2H2-type" evidence="11">
    <location>
        <begin position="398"/>
        <end position="420"/>
    </location>
</feature>
<comment type="similarity">
    <text evidence="1 8 10">Belongs to the IPP transferase family.</text>
</comment>
<evidence type="ECO:0000256" key="2">
    <source>
        <dbReference type="ARBA" id="ARBA00022679"/>
    </source>
</evidence>
<dbReference type="HAMAP" id="MF_00185">
    <property type="entry name" value="IPP_trans"/>
    <property type="match status" value="1"/>
</dbReference>
<dbReference type="AlphaFoldDB" id="A0AAJ0FAS6"/>
<dbReference type="GO" id="GO:0008270">
    <property type="term" value="F:zinc ion binding"/>
    <property type="evidence" value="ECO:0007669"/>
    <property type="project" value="UniProtKB-KW"/>
</dbReference>
<dbReference type="InterPro" id="IPR018022">
    <property type="entry name" value="IPT"/>
</dbReference>
<keyword evidence="7 8" id="KW-0067">ATP-binding</keyword>
<dbReference type="InterPro" id="IPR030666">
    <property type="entry name" value="IPP_transferase_euk"/>
</dbReference>
<proteinExistence type="inferred from homology"/>
<evidence type="ECO:0000256" key="7">
    <source>
        <dbReference type="ARBA" id="ARBA00022840"/>
    </source>
</evidence>
<dbReference type="GO" id="GO:0005739">
    <property type="term" value="C:mitochondrion"/>
    <property type="evidence" value="ECO:0007669"/>
    <property type="project" value="TreeGrafter"/>
</dbReference>
<reference evidence="12" key="1">
    <citation type="submission" date="2023-06" db="EMBL/GenBank/DDBJ databases">
        <title>Genome-scale phylogeny and comparative genomics of the fungal order Sordariales.</title>
        <authorList>
            <consortium name="Lawrence Berkeley National Laboratory"/>
            <person name="Hensen N."/>
            <person name="Bonometti L."/>
            <person name="Westerberg I."/>
            <person name="Brannstrom I.O."/>
            <person name="Guillou S."/>
            <person name="Cros-Aarteil S."/>
            <person name="Calhoun S."/>
            <person name="Haridas S."/>
            <person name="Kuo A."/>
            <person name="Mondo S."/>
            <person name="Pangilinan J."/>
            <person name="Riley R."/>
            <person name="Labutti K."/>
            <person name="Andreopoulos B."/>
            <person name="Lipzen A."/>
            <person name="Chen C."/>
            <person name="Yanf M."/>
            <person name="Daum C."/>
            <person name="Ng V."/>
            <person name="Clum A."/>
            <person name="Steindorff A."/>
            <person name="Ohm R."/>
            <person name="Martin F."/>
            <person name="Silar P."/>
            <person name="Natvig D."/>
            <person name="Lalanne C."/>
            <person name="Gautier V."/>
            <person name="Ament-Velasquez S.L."/>
            <person name="Kruys A."/>
            <person name="Hutchinson M.I."/>
            <person name="Powell A.J."/>
            <person name="Barry K."/>
            <person name="Miller A.N."/>
            <person name="Grigoriev I.V."/>
            <person name="Debuchy R."/>
            <person name="Gladieux P."/>
            <person name="Thoren M.H."/>
            <person name="Johannesson H."/>
        </authorList>
    </citation>
    <scope>NUCLEOTIDE SEQUENCE</scope>
    <source>
        <strain evidence="12">PSN4</strain>
    </source>
</reference>
<keyword evidence="13" id="KW-1185">Reference proteome</keyword>
<keyword evidence="2 8" id="KW-0808">Transferase</keyword>
<dbReference type="PANTHER" id="PTHR11088:SF89">
    <property type="entry name" value="TRNA DIMETHYLALLYLTRANSFERASE"/>
    <property type="match status" value="1"/>
</dbReference>
<evidence type="ECO:0000256" key="1">
    <source>
        <dbReference type="ARBA" id="ARBA00005842"/>
    </source>
</evidence>
<dbReference type="PANTHER" id="PTHR11088">
    <property type="entry name" value="TRNA DIMETHYLALLYLTRANSFERASE"/>
    <property type="match status" value="1"/>
</dbReference>
<dbReference type="GO" id="GO:0005524">
    <property type="term" value="F:ATP binding"/>
    <property type="evidence" value="ECO:0007669"/>
    <property type="project" value="UniProtKB-UniRule"/>
</dbReference>
<dbReference type="PIRSF" id="PIRSF039110">
    <property type="entry name" value="IPP_transferase"/>
    <property type="match status" value="1"/>
</dbReference>
<dbReference type="GO" id="GO:0006400">
    <property type="term" value="P:tRNA modification"/>
    <property type="evidence" value="ECO:0007669"/>
    <property type="project" value="TreeGrafter"/>
</dbReference>
<sequence>MEPLIVIFGSTGTGKSDLAVELASRFNGEIINADAMQMYRGLPIITNKLSIEDQRGIPHHLLGNIGLDEDPWSVVHFKREASKIISEIRNRGKLPIVVGGTTYYLDGLLFEDRLVTTHASTEGSITSREELLARYPILSAPADVMLAKLREIDPVMADRWHPNDVRKISNSLEIYYTTGRRASDIYAEQRKQKESKSAAQESDVTKAPRHVLLFWLYAERDPLNLRLDSRVDKMVQNGLVREVAEVYDWYQSRLSSGETPDRSRGIVQSIGFWQFEPYLRAARNSPASPELAKLKQDAIENTKTATRRYAKYQVRWITMKTLASLQAESLLDRLYLLDSTDNQGWHDAVAAKGVELTARFLAGEPIPPPASTSETAQTVLASCVERSNRQVTPCNKTCTTCEKTFLTEELWQKHITSKVHAKAVRLRTRSSVVPFKQQKTAIVVADSIALEKSFPEEAREAGILCTKDTANPP</sequence>
<evidence type="ECO:0000259" key="11">
    <source>
        <dbReference type="PROSITE" id="PS00028"/>
    </source>
</evidence>
<gene>
    <name evidence="12" type="ORF">QBC47DRAFT_396404</name>
</gene>
<evidence type="ECO:0000256" key="8">
    <source>
        <dbReference type="PIRNR" id="PIRNR039110"/>
    </source>
</evidence>
<dbReference type="GO" id="GO:0052381">
    <property type="term" value="F:tRNA dimethylallyltransferase activity"/>
    <property type="evidence" value="ECO:0007669"/>
    <property type="project" value="UniProtKB-UniRule"/>
</dbReference>
<dbReference type="InterPro" id="IPR013087">
    <property type="entry name" value="Znf_C2H2_type"/>
</dbReference>
<dbReference type="Gene3D" id="3.40.50.300">
    <property type="entry name" value="P-loop containing nucleotide triphosphate hydrolases"/>
    <property type="match status" value="1"/>
</dbReference>
<dbReference type="InterPro" id="IPR027417">
    <property type="entry name" value="P-loop_NTPase"/>
</dbReference>
<evidence type="ECO:0000256" key="10">
    <source>
        <dbReference type="RuleBase" id="RU003785"/>
    </source>
</evidence>
<evidence type="ECO:0000313" key="12">
    <source>
        <dbReference type="EMBL" id="KAK1760407.1"/>
    </source>
</evidence>
<dbReference type="PROSITE" id="PS00028">
    <property type="entry name" value="ZINC_FINGER_C2H2_1"/>
    <property type="match status" value="1"/>
</dbReference>
<dbReference type="EC" id="2.5.1.75" evidence="8 9"/>
<keyword evidence="5" id="KW-0863">Zinc-finger</keyword>
<evidence type="ECO:0000256" key="5">
    <source>
        <dbReference type="ARBA" id="ARBA00022771"/>
    </source>
</evidence>
<keyword evidence="3" id="KW-0479">Metal-binding</keyword>
<organism evidence="12 13">
    <name type="scientific">Echria macrotheca</name>
    <dbReference type="NCBI Taxonomy" id="438768"/>
    <lineage>
        <taxon>Eukaryota</taxon>
        <taxon>Fungi</taxon>
        <taxon>Dikarya</taxon>
        <taxon>Ascomycota</taxon>
        <taxon>Pezizomycotina</taxon>
        <taxon>Sordariomycetes</taxon>
        <taxon>Sordariomycetidae</taxon>
        <taxon>Sordariales</taxon>
        <taxon>Schizotheciaceae</taxon>
        <taxon>Echria</taxon>
    </lineage>
</organism>
<keyword evidence="4 8" id="KW-0547">Nucleotide-binding</keyword>
<protein>
    <recommendedName>
        <fullName evidence="8 9">tRNA dimethylallyltransferase</fullName>
        <ecNumber evidence="8 9">2.5.1.75</ecNumber>
    </recommendedName>
</protein>
<dbReference type="NCBIfam" id="TIGR00174">
    <property type="entry name" value="miaA"/>
    <property type="match status" value="1"/>
</dbReference>
<comment type="catalytic activity">
    <reaction evidence="8 9">
        <text>adenosine(37) in tRNA + dimethylallyl diphosphate = N(6)-dimethylallyladenosine(37) in tRNA + diphosphate</text>
        <dbReference type="Rhea" id="RHEA:26482"/>
        <dbReference type="Rhea" id="RHEA-COMP:10162"/>
        <dbReference type="Rhea" id="RHEA-COMP:10375"/>
        <dbReference type="ChEBI" id="CHEBI:33019"/>
        <dbReference type="ChEBI" id="CHEBI:57623"/>
        <dbReference type="ChEBI" id="CHEBI:74411"/>
        <dbReference type="ChEBI" id="CHEBI:74415"/>
        <dbReference type="EC" id="2.5.1.75"/>
    </reaction>
</comment>
<evidence type="ECO:0000256" key="9">
    <source>
        <dbReference type="RuleBase" id="RU003783"/>
    </source>
</evidence>
<evidence type="ECO:0000256" key="4">
    <source>
        <dbReference type="ARBA" id="ARBA00022741"/>
    </source>
</evidence>
<evidence type="ECO:0000256" key="6">
    <source>
        <dbReference type="ARBA" id="ARBA00022833"/>
    </source>
</evidence>
<evidence type="ECO:0000313" key="13">
    <source>
        <dbReference type="Proteomes" id="UP001239445"/>
    </source>
</evidence>